<evidence type="ECO:0000313" key="1">
    <source>
        <dbReference type="EMBL" id="TNN15963.1"/>
    </source>
</evidence>
<organism evidence="1 2">
    <name type="scientific">Schistosoma japonicum</name>
    <name type="common">Blood fluke</name>
    <dbReference type="NCBI Taxonomy" id="6182"/>
    <lineage>
        <taxon>Eukaryota</taxon>
        <taxon>Metazoa</taxon>
        <taxon>Spiralia</taxon>
        <taxon>Lophotrochozoa</taxon>
        <taxon>Platyhelminthes</taxon>
        <taxon>Trematoda</taxon>
        <taxon>Digenea</taxon>
        <taxon>Strigeidida</taxon>
        <taxon>Schistosomatoidea</taxon>
        <taxon>Schistosomatidae</taxon>
        <taxon>Schistosoma</taxon>
    </lineage>
</organism>
<dbReference type="EMBL" id="SKCS01000138">
    <property type="protein sequence ID" value="TNN15963.1"/>
    <property type="molecule type" value="Genomic_DNA"/>
</dbReference>
<reference evidence="1 2" key="1">
    <citation type="submission" date="2019-03" db="EMBL/GenBank/DDBJ databases">
        <title>An improved genome assembly of the fluke Schistosoma japonicum.</title>
        <authorList>
            <person name="Hu W."/>
            <person name="Luo F."/>
            <person name="Yin M."/>
            <person name="Mo X."/>
            <person name="Sun C."/>
            <person name="Wu Q."/>
            <person name="Zhu B."/>
            <person name="Xiang M."/>
            <person name="Wang J."/>
            <person name="Wang Y."/>
            <person name="Zhang T."/>
            <person name="Xu B."/>
            <person name="Zheng H."/>
            <person name="Feng Z."/>
        </authorList>
    </citation>
    <scope>NUCLEOTIDE SEQUENCE [LARGE SCALE GENOMIC DNA]</scope>
    <source>
        <strain evidence="1">HuSjv2</strain>
        <tissue evidence="1">Worms</tissue>
    </source>
</reference>
<keyword evidence="2" id="KW-1185">Reference proteome</keyword>
<dbReference type="Proteomes" id="UP000311919">
    <property type="component" value="Unassembled WGS sequence"/>
</dbReference>
<protein>
    <submittedName>
        <fullName evidence="1">Uncharacterized protein</fullName>
    </submittedName>
</protein>
<sequence length="103" mass="11982">MLKYAHASYASYRRIYYQRHYLLPLYSVNASRIQAMFANANFRNVIHIRSDPPNDVHTFSHVTPVVMKIDKGPIYYINDRCRLSLAGVLRGVREDNSNIMACM</sequence>
<name>A0A4Z2DHL2_SCHJA</name>
<dbReference type="AlphaFoldDB" id="A0A4Z2DHL2"/>
<accession>A0A4Z2DHL2</accession>
<gene>
    <name evidence="1" type="ORF">EWB00_000883</name>
</gene>
<comment type="caution">
    <text evidence="1">The sequence shown here is derived from an EMBL/GenBank/DDBJ whole genome shotgun (WGS) entry which is preliminary data.</text>
</comment>
<proteinExistence type="predicted"/>
<evidence type="ECO:0000313" key="2">
    <source>
        <dbReference type="Proteomes" id="UP000311919"/>
    </source>
</evidence>